<evidence type="ECO:0000313" key="8">
    <source>
        <dbReference type="Proteomes" id="UP000281391"/>
    </source>
</evidence>
<dbReference type="InterPro" id="IPR036937">
    <property type="entry name" value="Adhesion_dom_fimbrial_sf"/>
</dbReference>
<dbReference type="Gene3D" id="2.60.40.3310">
    <property type="match status" value="1"/>
</dbReference>
<dbReference type="GO" id="GO:0043709">
    <property type="term" value="P:cell adhesion involved in single-species biofilm formation"/>
    <property type="evidence" value="ECO:0007669"/>
    <property type="project" value="TreeGrafter"/>
</dbReference>
<dbReference type="Pfam" id="PF22003">
    <property type="entry name" value="MrkDrd"/>
    <property type="match status" value="1"/>
</dbReference>
<protein>
    <submittedName>
        <fullName evidence="7">Type-1A pilin</fullName>
    </submittedName>
</protein>
<evidence type="ECO:0000259" key="6">
    <source>
        <dbReference type="Pfam" id="PF22003"/>
    </source>
</evidence>
<name>A0A3S4DHE2_SEROD</name>
<keyword evidence="4" id="KW-0281">Fimbrium</keyword>
<proteinExistence type="inferred from homology"/>
<dbReference type="GO" id="GO:0009289">
    <property type="term" value="C:pilus"/>
    <property type="evidence" value="ECO:0007669"/>
    <property type="project" value="UniProtKB-SubCell"/>
</dbReference>
<accession>A0A3S4DHE2</accession>
<evidence type="ECO:0000313" key="7">
    <source>
        <dbReference type="EMBL" id="VDZ56125.1"/>
    </source>
</evidence>
<reference evidence="7 8" key="1">
    <citation type="submission" date="2018-12" db="EMBL/GenBank/DDBJ databases">
        <authorList>
            <consortium name="Pathogen Informatics"/>
        </authorList>
    </citation>
    <scope>NUCLEOTIDE SEQUENCE [LARGE SCALE GENOMIC DNA]</scope>
    <source>
        <strain evidence="7 8">NCTC11214</strain>
    </source>
</reference>
<dbReference type="PANTHER" id="PTHR33420">
    <property type="entry name" value="FIMBRIAL SUBUNIT ELFA-RELATED"/>
    <property type="match status" value="1"/>
</dbReference>
<dbReference type="PANTHER" id="PTHR33420:SF12">
    <property type="entry name" value="FIMBRIN-LIKE PROTEIN FIMI-RELATED"/>
    <property type="match status" value="1"/>
</dbReference>
<evidence type="ECO:0000256" key="4">
    <source>
        <dbReference type="ARBA" id="ARBA00023263"/>
    </source>
</evidence>
<evidence type="ECO:0000259" key="5">
    <source>
        <dbReference type="Pfam" id="PF00419"/>
    </source>
</evidence>
<dbReference type="Proteomes" id="UP000281391">
    <property type="component" value="Chromosome"/>
</dbReference>
<dbReference type="InterPro" id="IPR050263">
    <property type="entry name" value="Bact_Fimbrial_Adh_Pro"/>
</dbReference>
<dbReference type="EMBL" id="LR134117">
    <property type="protein sequence ID" value="VDZ56125.1"/>
    <property type="molecule type" value="Genomic_DNA"/>
</dbReference>
<sequence length="280" mass="29198">MQRDAPIGTIIAYRESYITAKLERFCTGDVKENLYVTISPLKPSLGVFGNKNIPVYMTNVPGVGVRWFSYSLNGGNIKSPDVYFATGNGLLTAYIGMELVKTGRITPAVINGDSLAAVGIWENGCTKNMPIGDLIFTGGGSITQVTCTVSSSNISVPLGDVLATQFTGVGATPVTKGFNLGLNCDVNAKVNVSLSGIANSDIANSDILALTNAGTAGVADGLGVQILYNGAPLKRDTNLLLKTSAGGVETLPFSARYFQTKSAVKPGKANATATLNLTYQ</sequence>
<dbReference type="AlphaFoldDB" id="A0A3S4DHE2"/>
<dbReference type="KEGG" id="sof:NCTC11214_01983"/>
<evidence type="ECO:0000256" key="2">
    <source>
        <dbReference type="ARBA" id="ARBA00006671"/>
    </source>
</evidence>
<keyword evidence="3" id="KW-0732">Signal</keyword>
<evidence type="ECO:0000256" key="3">
    <source>
        <dbReference type="ARBA" id="ARBA00022729"/>
    </source>
</evidence>
<dbReference type="InterPro" id="IPR008966">
    <property type="entry name" value="Adhesion_dom_sf"/>
</dbReference>
<dbReference type="Gene3D" id="2.60.40.1090">
    <property type="entry name" value="Fimbrial-type adhesion domain"/>
    <property type="match status" value="1"/>
</dbReference>
<organism evidence="7 8">
    <name type="scientific">Serratia odorifera</name>
    <dbReference type="NCBI Taxonomy" id="618"/>
    <lineage>
        <taxon>Bacteria</taxon>
        <taxon>Pseudomonadati</taxon>
        <taxon>Pseudomonadota</taxon>
        <taxon>Gammaproteobacteria</taxon>
        <taxon>Enterobacterales</taxon>
        <taxon>Yersiniaceae</taxon>
        <taxon>Serratia</taxon>
    </lineage>
</organism>
<feature type="domain" description="Fimbrial-type adhesion" evidence="5">
    <location>
        <begin position="140"/>
        <end position="280"/>
    </location>
</feature>
<dbReference type="InterPro" id="IPR000259">
    <property type="entry name" value="Adhesion_dom_fimbrial"/>
</dbReference>
<dbReference type="Pfam" id="PF00419">
    <property type="entry name" value="Fimbrial"/>
    <property type="match status" value="1"/>
</dbReference>
<dbReference type="SUPFAM" id="SSF49401">
    <property type="entry name" value="Bacterial adhesins"/>
    <property type="match status" value="1"/>
</dbReference>
<feature type="domain" description="MrkD-like receptor binding" evidence="6">
    <location>
        <begin position="3"/>
        <end position="106"/>
    </location>
</feature>
<dbReference type="InterPro" id="IPR054160">
    <property type="entry name" value="MrkD_recept-bd"/>
</dbReference>
<comment type="similarity">
    <text evidence="2">Belongs to the fimbrial protein family.</text>
</comment>
<comment type="subcellular location">
    <subcellularLocation>
        <location evidence="1">Fimbrium</location>
    </subcellularLocation>
</comment>
<evidence type="ECO:0000256" key="1">
    <source>
        <dbReference type="ARBA" id="ARBA00004561"/>
    </source>
</evidence>
<gene>
    <name evidence="7" type="primary">fimA_2</name>
    <name evidence="7" type="ORF">NCTC11214_01983</name>
</gene>